<evidence type="ECO:0000313" key="1">
    <source>
        <dbReference type="EMBL" id="MUL28491.1"/>
    </source>
</evidence>
<sequence length="101" mass="11793">MEVRIQIADEVYRRMLVSENRVKGSIGLVSPTEGNFNAWKVWTPEASESKTIRLRHGKAYVDSRRTRLMLSIDHTEEVRPYDVIDQESQQASDFVYDVFDE</sequence>
<dbReference type="Proteomes" id="UP000482295">
    <property type="component" value="Unassembled WGS sequence"/>
</dbReference>
<protein>
    <submittedName>
        <fullName evidence="1">Cell division topological specificity factor</fullName>
    </submittedName>
</protein>
<proteinExistence type="predicted"/>
<keyword evidence="1" id="KW-0132">Cell division</keyword>
<dbReference type="AlphaFoldDB" id="A0A7C9HN95"/>
<dbReference type="RefSeq" id="WP_155716379.1">
    <property type="nucleotide sequence ID" value="NZ_VVIQ01000010.1"/>
</dbReference>
<keyword evidence="2" id="KW-1185">Reference proteome</keyword>
<reference evidence="1 2" key="1">
    <citation type="submission" date="2019-09" db="EMBL/GenBank/DDBJ databases">
        <title>Prevotella A2879 sp. nov., isolated from an abscess of a patient.</title>
        <authorList>
            <person name="Buhl M."/>
            <person name="Oberhettinger P."/>
        </authorList>
    </citation>
    <scope>NUCLEOTIDE SEQUENCE [LARGE SCALE GENOMIC DNA]</scope>
    <source>
        <strain evidence="1 2">A2879</strain>
    </source>
</reference>
<keyword evidence="1" id="KW-0131">Cell cycle</keyword>
<organism evidence="1 2">
    <name type="scientific">Prevotella vespertina</name>
    <dbReference type="NCBI Taxonomy" id="2608404"/>
    <lineage>
        <taxon>Bacteria</taxon>
        <taxon>Pseudomonadati</taxon>
        <taxon>Bacteroidota</taxon>
        <taxon>Bacteroidia</taxon>
        <taxon>Bacteroidales</taxon>
        <taxon>Prevotellaceae</taxon>
        <taxon>Prevotella</taxon>
    </lineage>
</organism>
<evidence type="ECO:0000313" key="2">
    <source>
        <dbReference type="Proteomes" id="UP000482295"/>
    </source>
</evidence>
<accession>A0A7C9HN95</accession>
<dbReference type="EMBL" id="VVIQ01000010">
    <property type="protein sequence ID" value="MUL28491.1"/>
    <property type="molecule type" value="Genomic_DNA"/>
</dbReference>
<name>A0A7C9HN95_9BACT</name>
<dbReference type="GO" id="GO:0051301">
    <property type="term" value="P:cell division"/>
    <property type="evidence" value="ECO:0007669"/>
    <property type="project" value="UniProtKB-KW"/>
</dbReference>
<comment type="caution">
    <text evidence="1">The sequence shown here is derived from an EMBL/GenBank/DDBJ whole genome shotgun (WGS) entry which is preliminary data.</text>
</comment>
<gene>
    <name evidence="1" type="ORF">F0475_09300</name>
</gene>